<evidence type="ECO:0000256" key="2">
    <source>
        <dbReference type="ARBA" id="ARBA00005417"/>
    </source>
</evidence>
<dbReference type="RefSeq" id="WP_126539355.1">
    <property type="nucleotide sequence ID" value="NZ_BSPM01000007.1"/>
</dbReference>
<keyword evidence="8" id="KW-1185">Reference proteome</keyword>
<gene>
    <name evidence="7" type="ORF">EDD54_3698</name>
</gene>
<comment type="caution">
    <text evidence="7">The sequence shown here is derived from an EMBL/GenBank/DDBJ whole genome shotgun (WGS) entry which is preliminary data.</text>
</comment>
<organism evidence="7 8">
    <name type="scientific">Oharaeibacter diazotrophicus</name>
    <dbReference type="NCBI Taxonomy" id="1920512"/>
    <lineage>
        <taxon>Bacteria</taxon>
        <taxon>Pseudomonadati</taxon>
        <taxon>Pseudomonadota</taxon>
        <taxon>Alphaproteobacteria</taxon>
        <taxon>Hyphomicrobiales</taxon>
        <taxon>Pleomorphomonadaceae</taxon>
        <taxon>Oharaeibacter</taxon>
    </lineage>
</organism>
<dbReference type="PROSITE" id="PS50893">
    <property type="entry name" value="ABC_TRANSPORTER_2"/>
    <property type="match status" value="1"/>
</dbReference>
<dbReference type="Gene3D" id="3.40.50.300">
    <property type="entry name" value="P-loop containing nucleotide triphosphate hydrolases"/>
    <property type="match status" value="1"/>
</dbReference>
<evidence type="ECO:0000256" key="4">
    <source>
        <dbReference type="ARBA" id="ARBA00022741"/>
    </source>
</evidence>
<dbReference type="Gene3D" id="2.40.50.100">
    <property type="match status" value="1"/>
</dbReference>
<dbReference type="GO" id="GO:0140359">
    <property type="term" value="F:ABC-type transporter activity"/>
    <property type="evidence" value="ECO:0007669"/>
    <property type="project" value="UniProtKB-ARBA"/>
</dbReference>
<dbReference type="PANTHER" id="PTHR42781:SF4">
    <property type="entry name" value="SPERMIDINE_PUTRESCINE IMPORT ATP-BINDING PROTEIN POTA"/>
    <property type="match status" value="1"/>
</dbReference>
<evidence type="ECO:0000259" key="6">
    <source>
        <dbReference type="PROSITE" id="PS50893"/>
    </source>
</evidence>
<dbReference type="InterPro" id="IPR008995">
    <property type="entry name" value="Mo/tungstate-bd_C_term_dom"/>
</dbReference>
<dbReference type="InterPro" id="IPR003593">
    <property type="entry name" value="AAA+_ATPase"/>
</dbReference>
<evidence type="ECO:0000313" key="7">
    <source>
        <dbReference type="EMBL" id="TDP82431.1"/>
    </source>
</evidence>
<evidence type="ECO:0000256" key="1">
    <source>
        <dbReference type="ARBA" id="ARBA00004417"/>
    </source>
</evidence>
<dbReference type="OrthoDB" id="9802264at2"/>
<dbReference type="InterPro" id="IPR013611">
    <property type="entry name" value="Transp-assoc_OB_typ2"/>
</dbReference>
<dbReference type="InterPro" id="IPR017871">
    <property type="entry name" value="ABC_transporter-like_CS"/>
</dbReference>
<comment type="subcellular location">
    <subcellularLocation>
        <location evidence="1">Cell inner membrane</location>
        <topology evidence="1">Peripheral membrane protein</topology>
    </subcellularLocation>
</comment>
<dbReference type="Proteomes" id="UP000294547">
    <property type="component" value="Unassembled WGS sequence"/>
</dbReference>
<keyword evidence="3" id="KW-0813">Transport</keyword>
<dbReference type="SUPFAM" id="SSF52540">
    <property type="entry name" value="P-loop containing nucleoside triphosphate hydrolases"/>
    <property type="match status" value="1"/>
</dbReference>
<sequence length="374" mass="39055">MATDALLRLEAVSKRFPGGTLGLDAVDLDIAEGEFLSLLGPSGCGKTTTLRVIAGFEAPTGGTVRLDGRDVTALRPFARPVNTVFQDYALFPHMDVSENVGFGLSLRPIAAGERRRRVADALERVGLADKAGQRVQALSGGQKQRVALARAIVCEPRLLLLDEPLSALDANLREQMQIELKRLQRELGTTFVMVTHDQTEALSISDRIVVMNRGRIEQAASPAELYDRPATRFVASFIGAMNLVPGRVLARDGARSASVATAGMTLTASLDAASSLRAGDRVLAGLRPEDLAIATACTAGAAAGTVEGSVFHGRSLRVHVRLDDDGPELIVDVARGGGAAAPKAGDRVAVALRPGSACALLPADPDGAATAPSA</sequence>
<evidence type="ECO:0000256" key="3">
    <source>
        <dbReference type="ARBA" id="ARBA00022448"/>
    </source>
</evidence>
<reference evidence="7 8" key="1">
    <citation type="submission" date="2019-03" db="EMBL/GenBank/DDBJ databases">
        <title>Genomic Encyclopedia of Type Strains, Phase IV (KMG-IV): sequencing the most valuable type-strain genomes for metagenomic binning, comparative biology and taxonomic classification.</title>
        <authorList>
            <person name="Goeker M."/>
        </authorList>
    </citation>
    <scope>NUCLEOTIDE SEQUENCE [LARGE SCALE GENOMIC DNA]</scope>
    <source>
        <strain evidence="7 8">DSM 102969</strain>
    </source>
</reference>
<dbReference type="Pfam" id="PF08402">
    <property type="entry name" value="TOBE_2"/>
    <property type="match status" value="1"/>
</dbReference>
<dbReference type="InterPro" id="IPR003439">
    <property type="entry name" value="ABC_transporter-like_ATP-bd"/>
</dbReference>
<dbReference type="GO" id="GO:0005524">
    <property type="term" value="F:ATP binding"/>
    <property type="evidence" value="ECO:0007669"/>
    <property type="project" value="UniProtKB-KW"/>
</dbReference>
<dbReference type="GO" id="GO:0016887">
    <property type="term" value="F:ATP hydrolysis activity"/>
    <property type="evidence" value="ECO:0007669"/>
    <property type="project" value="InterPro"/>
</dbReference>
<evidence type="ECO:0000313" key="8">
    <source>
        <dbReference type="Proteomes" id="UP000294547"/>
    </source>
</evidence>
<dbReference type="GO" id="GO:0043190">
    <property type="term" value="C:ATP-binding cassette (ABC) transporter complex"/>
    <property type="evidence" value="ECO:0007669"/>
    <property type="project" value="InterPro"/>
</dbReference>
<dbReference type="PROSITE" id="PS00211">
    <property type="entry name" value="ABC_TRANSPORTER_1"/>
    <property type="match status" value="1"/>
</dbReference>
<dbReference type="InterPro" id="IPR027417">
    <property type="entry name" value="P-loop_NTPase"/>
</dbReference>
<dbReference type="FunFam" id="3.40.50.300:FF:000042">
    <property type="entry name" value="Maltose/maltodextrin ABC transporter, ATP-binding protein"/>
    <property type="match status" value="1"/>
</dbReference>
<accession>A0A4R6R8R3</accession>
<dbReference type="InterPro" id="IPR050093">
    <property type="entry name" value="ABC_SmlMolc_Importer"/>
</dbReference>
<evidence type="ECO:0000256" key="5">
    <source>
        <dbReference type="ARBA" id="ARBA00022840"/>
    </source>
</evidence>
<keyword evidence="4" id="KW-0547">Nucleotide-binding</keyword>
<dbReference type="SUPFAM" id="SSF50331">
    <property type="entry name" value="MOP-like"/>
    <property type="match status" value="1"/>
</dbReference>
<protein>
    <submittedName>
        <fullName evidence="7">Spermidine/putrescine transport system ATP-binding protein</fullName>
    </submittedName>
</protein>
<dbReference type="SMART" id="SM00382">
    <property type="entry name" value="AAA"/>
    <property type="match status" value="1"/>
</dbReference>
<comment type="similarity">
    <text evidence="2">Belongs to the ABC transporter superfamily.</text>
</comment>
<feature type="domain" description="ABC transporter" evidence="6">
    <location>
        <begin position="7"/>
        <end position="238"/>
    </location>
</feature>
<proteinExistence type="inferred from homology"/>
<dbReference type="AlphaFoldDB" id="A0A4R6R8R3"/>
<dbReference type="Pfam" id="PF00005">
    <property type="entry name" value="ABC_tran"/>
    <property type="match status" value="1"/>
</dbReference>
<keyword evidence="5 7" id="KW-0067">ATP-binding</keyword>
<dbReference type="PANTHER" id="PTHR42781">
    <property type="entry name" value="SPERMIDINE/PUTRESCINE IMPORT ATP-BINDING PROTEIN POTA"/>
    <property type="match status" value="1"/>
</dbReference>
<dbReference type="EMBL" id="SNXY01000010">
    <property type="protein sequence ID" value="TDP82431.1"/>
    <property type="molecule type" value="Genomic_DNA"/>
</dbReference>
<name>A0A4R6R8R3_9HYPH</name>